<dbReference type="PROSITE" id="PS51201">
    <property type="entry name" value="RCK_N"/>
    <property type="match status" value="1"/>
</dbReference>
<proteinExistence type="predicted"/>
<accession>A0A7G2JYG1</accession>
<comment type="caution">
    <text evidence="4">The sequence shown here is derived from an EMBL/GenBank/DDBJ whole genome shotgun (WGS) entry which is preliminary data.</text>
</comment>
<gene>
    <name evidence="4" type="primary">trkA</name>
    <name evidence="4" type="ORF">HAINFHK1212_0570</name>
</gene>
<evidence type="ECO:0000259" key="3">
    <source>
        <dbReference type="PROSITE" id="PS51201"/>
    </source>
</evidence>
<keyword evidence="2" id="KW-0406">Ion transport</keyword>
<dbReference type="InterPro" id="IPR003148">
    <property type="entry name" value="RCK_N"/>
</dbReference>
<dbReference type="GO" id="GO:0006813">
    <property type="term" value="P:potassium ion transport"/>
    <property type="evidence" value="ECO:0007669"/>
    <property type="project" value="InterPro"/>
</dbReference>
<sequence length="131" mass="14202">NSCIVKLIERDSNRAQALAEKLPKTLVFNGDASDQNLLFEEHIESVDVFLSLSSDDEANIMSALLAKRLGAKKAMVLIQRIAYINLIQGGVIDIAVSPQQVTISALLGHVRKGDVKNVATLRHGIAEAIEI</sequence>
<feature type="domain" description="RCK N-terminal" evidence="3">
    <location>
        <begin position="1"/>
        <end position="96"/>
    </location>
</feature>
<dbReference type="AlphaFoldDB" id="A0A7G2JYG1"/>
<dbReference type="InterPro" id="IPR036291">
    <property type="entry name" value="NAD(P)-bd_dom_sf"/>
</dbReference>
<evidence type="ECO:0000256" key="2">
    <source>
        <dbReference type="ARBA" id="ARBA00023065"/>
    </source>
</evidence>
<protein>
    <submittedName>
        <fullName evidence="4">Trk system potassium uptake protein TrkA</fullName>
    </submittedName>
</protein>
<dbReference type="PANTHER" id="PTHR43833:SF5">
    <property type="entry name" value="TRK SYSTEM POTASSIUM UPTAKE PROTEIN TRKA"/>
    <property type="match status" value="1"/>
</dbReference>
<evidence type="ECO:0000256" key="1">
    <source>
        <dbReference type="ARBA" id="ARBA00022448"/>
    </source>
</evidence>
<feature type="non-terminal residue" evidence="4">
    <location>
        <position position="1"/>
    </location>
</feature>
<evidence type="ECO:0000313" key="4">
    <source>
        <dbReference type="EMBL" id="EFA28217.1"/>
    </source>
</evidence>
<feature type="non-terminal residue" evidence="4">
    <location>
        <position position="131"/>
    </location>
</feature>
<dbReference type="SUPFAM" id="SSF51735">
    <property type="entry name" value="NAD(P)-binding Rossmann-fold domains"/>
    <property type="match status" value="1"/>
</dbReference>
<reference evidence="4" key="1">
    <citation type="journal article" date="2010" name="Genomics">
        <title>Tracing phylogenomic events leading to diversity of Haemophilus influenzae and the emergence of Brazilian Purpuric Fever (BPF)-associated clones.</title>
        <authorList>
            <person name="Papazisi L."/>
            <person name="Ratnayake S."/>
            <person name="Remortel B.G."/>
            <person name="Bock G.R."/>
            <person name="Liang W."/>
            <person name="Saeed A.I."/>
            <person name="Liu J."/>
            <person name="Fleischmann R.D."/>
            <person name="Kilian M."/>
            <person name="Peterson S.N."/>
        </authorList>
    </citation>
    <scope>NUCLEOTIDE SEQUENCE [LARGE SCALE GENOMIC DNA]</scope>
    <source>
        <strain evidence="4">HK1212</strain>
    </source>
</reference>
<dbReference type="InterPro" id="IPR050721">
    <property type="entry name" value="Trk_Ktr_HKT_K-transport"/>
</dbReference>
<dbReference type="EMBL" id="ABFC01000870">
    <property type="protein sequence ID" value="EFA28217.1"/>
    <property type="molecule type" value="Genomic_DNA"/>
</dbReference>
<dbReference type="Pfam" id="PF02254">
    <property type="entry name" value="TrkA_N"/>
    <property type="match status" value="1"/>
</dbReference>
<dbReference type="Gene3D" id="3.40.50.720">
    <property type="entry name" value="NAD(P)-binding Rossmann-like Domain"/>
    <property type="match status" value="1"/>
</dbReference>
<name>A0A7G2JYG1_HAEIF</name>
<dbReference type="PANTHER" id="PTHR43833">
    <property type="entry name" value="POTASSIUM CHANNEL PROTEIN 2-RELATED-RELATED"/>
    <property type="match status" value="1"/>
</dbReference>
<organism evidence="4">
    <name type="scientific">Haemophilus influenzae HK1212</name>
    <dbReference type="NCBI Taxonomy" id="456482"/>
    <lineage>
        <taxon>Bacteria</taxon>
        <taxon>Pseudomonadati</taxon>
        <taxon>Pseudomonadota</taxon>
        <taxon>Gammaproteobacteria</taxon>
        <taxon>Pasteurellales</taxon>
        <taxon>Pasteurellaceae</taxon>
        <taxon>Haemophilus</taxon>
    </lineage>
</organism>
<keyword evidence="1" id="KW-0813">Transport</keyword>
<dbReference type="FunFam" id="3.40.50.720:FF:000042">
    <property type="entry name" value="Trk system potassium transporter TrkA"/>
    <property type="match status" value="1"/>
</dbReference>